<dbReference type="AlphaFoldDB" id="A0A5M9I103"/>
<accession>A0A5M9I103</accession>
<proteinExistence type="predicted"/>
<comment type="caution">
    <text evidence="2">The sequence shown here is derived from an EMBL/GenBank/DDBJ whole genome shotgun (WGS) entry which is preliminary data.</text>
</comment>
<feature type="transmembrane region" description="Helical" evidence="1">
    <location>
        <begin position="61"/>
        <end position="81"/>
    </location>
</feature>
<reference evidence="2" key="1">
    <citation type="submission" date="2019-07" db="EMBL/GenBank/DDBJ databases">
        <authorList>
            <person name="Wongkuna S."/>
            <person name="Scaria J."/>
        </authorList>
    </citation>
    <scope>NUCLEOTIDE SEQUENCE [LARGE SCALE GENOMIC DNA]</scope>
    <source>
        <strain evidence="2">SW178</strain>
    </source>
</reference>
<evidence type="ECO:0000313" key="3">
    <source>
        <dbReference type="Proteomes" id="UP000322025"/>
    </source>
</evidence>
<feature type="transmembrane region" description="Helical" evidence="1">
    <location>
        <begin position="12"/>
        <end position="30"/>
    </location>
</feature>
<dbReference type="Proteomes" id="UP000322025">
    <property type="component" value="Unassembled WGS sequence"/>
</dbReference>
<keyword evidence="3" id="KW-1185">Reference proteome</keyword>
<keyword evidence="1" id="KW-0812">Transmembrane</keyword>
<dbReference type="RefSeq" id="WP_150311164.1">
    <property type="nucleotide sequence ID" value="NZ_VMSO01000014.1"/>
</dbReference>
<gene>
    <name evidence="2" type="ORF">FNY66_10860</name>
</gene>
<dbReference type="EMBL" id="VMSO01000014">
    <property type="protein sequence ID" value="KAA8500942.1"/>
    <property type="molecule type" value="Genomic_DNA"/>
</dbReference>
<keyword evidence="1" id="KW-1133">Transmembrane helix</keyword>
<evidence type="ECO:0000256" key="1">
    <source>
        <dbReference type="SAM" id="Phobius"/>
    </source>
</evidence>
<organism evidence="2 3">
    <name type="scientific">Mediterraneibacter catenae</name>
    <dbReference type="NCBI Taxonomy" id="2594882"/>
    <lineage>
        <taxon>Bacteria</taxon>
        <taxon>Bacillati</taxon>
        <taxon>Bacillota</taxon>
        <taxon>Clostridia</taxon>
        <taxon>Lachnospirales</taxon>
        <taxon>Lachnospiraceae</taxon>
        <taxon>Mediterraneibacter</taxon>
    </lineage>
</organism>
<feature type="transmembrane region" description="Helical" evidence="1">
    <location>
        <begin position="36"/>
        <end position="54"/>
    </location>
</feature>
<evidence type="ECO:0000313" key="2">
    <source>
        <dbReference type="EMBL" id="KAA8500942.1"/>
    </source>
</evidence>
<name>A0A5M9I103_9FIRM</name>
<sequence length="98" mass="11126">MMWLIKFPFRLLAIPVFLTAWLFLIVIKLLSYLGNLAGGLVILIVAGGIIFYIYKMQWTNLFLSVLVGVLVLAAMFCATIIEMTMERICTAIGDFIRY</sequence>
<protein>
    <submittedName>
        <fullName evidence="2">Uncharacterized protein</fullName>
    </submittedName>
</protein>
<keyword evidence="1" id="KW-0472">Membrane</keyword>